<dbReference type="EMBL" id="HACM01011327">
    <property type="protein sequence ID" value="CRZ11769.1"/>
    <property type="molecule type" value="Transcribed_RNA"/>
</dbReference>
<feature type="region of interest" description="Disordered" evidence="1">
    <location>
        <begin position="18"/>
        <end position="101"/>
    </location>
</feature>
<proteinExistence type="predicted"/>
<feature type="compositionally biased region" description="Low complexity" evidence="1">
    <location>
        <begin position="22"/>
        <end position="37"/>
    </location>
</feature>
<organism evidence="2">
    <name type="scientific">Spongospora subterranea</name>
    <dbReference type="NCBI Taxonomy" id="70186"/>
    <lineage>
        <taxon>Eukaryota</taxon>
        <taxon>Sar</taxon>
        <taxon>Rhizaria</taxon>
        <taxon>Endomyxa</taxon>
        <taxon>Phytomyxea</taxon>
        <taxon>Plasmodiophorida</taxon>
        <taxon>Plasmodiophoridae</taxon>
        <taxon>Spongospora</taxon>
    </lineage>
</organism>
<sequence length="157" mass="17388">AVKKSPFSPRSLLKAMEFSAQPWRARPARGANGRPSPYHSRGRGRSNNRGRAGQGFRGSGRPFFRPSFLEDPWETLLPPRASQDKVESPQPLRRSGLPPTSELADPVFLRALPFLPPPLVAAHQTIGDNDDPQVEAYQYSGNQIDSIEESKDPSRTT</sequence>
<reference evidence="2" key="1">
    <citation type="submission" date="2015-04" db="EMBL/GenBank/DDBJ databases">
        <title>The genome sequence of the plant pathogenic Rhizarian Plasmodiophora brassicae reveals insights in its biotrophic life cycle and the origin of chitin synthesis.</title>
        <authorList>
            <person name="Schwelm A."/>
            <person name="Fogelqvist J."/>
            <person name="Knaust A."/>
            <person name="Julke S."/>
            <person name="Lilja T."/>
            <person name="Dhandapani V."/>
            <person name="Bonilla-Rosso G."/>
            <person name="Karlsson M."/>
            <person name="Shevchenko A."/>
            <person name="Choi S.R."/>
            <person name="Kim H.G."/>
            <person name="Park J.Y."/>
            <person name="Lim Y.P."/>
            <person name="Ludwig-Muller J."/>
            <person name="Dixelius C."/>
        </authorList>
    </citation>
    <scope>NUCLEOTIDE SEQUENCE</scope>
    <source>
        <tissue evidence="2">Potato root galls</tissue>
    </source>
</reference>
<feature type="non-terminal residue" evidence="2">
    <location>
        <position position="1"/>
    </location>
</feature>
<evidence type="ECO:0000256" key="1">
    <source>
        <dbReference type="SAM" id="MobiDB-lite"/>
    </source>
</evidence>
<evidence type="ECO:0000313" key="2">
    <source>
        <dbReference type="EMBL" id="CRZ11769.1"/>
    </source>
</evidence>
<dbReference type="AlphaFoldDB" id="A0A0H5RSQ0"/>
<name>A0A0H5RSQ0_9EUKA</name>
<accession>A0A0H5RSQ0</accession>
<protein>
    <submittedName>
        <fullName evidence="2">Uncharacterized protein</fullName>
    </submittedName>
</protein>